<proteinExistence type="predicted"/>
<reference evidence="3 4" key="1">
    <citation type="submission" date="2017-12" db="EMBL/GenBank/DDBJ databases">
        <title>Genome sequence of the mycotoxigenic crop pathogen Fusarium proliferatum, strain ITEM 2341 from Date Palm.</title>
        <authorList>
            <person name="Almiman B.F."/>
            <person name="Shittu T.A."/>
            <person name="Muthumeenakshi S."/>
            <person name="Baroncelli R."/>
            <person name="Sreenivasaprasada S."/>
        </authorList>
    </citation>
    <scope>NUCLEOTIDE SEQUENCE [LARGE SCALE GENOMIC DNA]</scope>
    <source>
        <strain evidence="3 4">ITEM 2341</strain>
    </source>
</reference>
<feature type="signal peptide" evidence="2">
    <location>
        <begin position="1"/>
        <end position="18"/>
    </location>
</feature>
<organism evidence="3 4">
    <name type="scientific">Gibberella intermedia</name>
    <name type="common">Bulb rot disease fungus</name>
    <name type="synonym">Fusarium proliferatum</name>
    <dbReference type="NCBI Taxonomy" id="948311"/>
    <lineage>
        <taxon>Eukaryota</taxon>
        <taxon>Fungi</taxon>
        <taxon>Dikarya</taxon>
        <taxon>Ascomycota</taxon>
        <taxon>Pezizomycotina</taxon>
        <taxon>Sordariomycetes</taxon>
        <taxon>Hypocreomycetidae</taxon>
        <taxon>Hypocreales</taxon>
        <taxon>Nectriaceae</taxon>
        <taxon>Fusarium</taxon>
        <taxon>Fusarium fujikuroi species complex</taxon>
    </lineage>
</organism>
<evidence type="ECO:0000313" key="4">
    <source>
        <dbReference type="Proteomes" id="UP000251714"/>
    </source>
</evidence>
<dbReference type="Proteomes" id="UP000251714">
    <property type="component" value="Unassembled WGS sequence"/>
</dbReference>
<keyword evidence="2" id="KW-0732">Signal</keyword>
<dbReference type="AlphaFoldDB" id="A0A365MWB4"/>
<keyword evidence="1" id="KW-1133">Transmembrane helix</keyword>
<gene>
    <name evidence="3" type="ORF">FPRO05_14059</name>
</gene>
<keyword evidence="1" id="KW-0472">Membrane</keyword>
<name>A0A365MWB4_GIBIN</name>
<sequence length="163" mass="17207">MRTVTVSLLASAIVPVQGDMTSVADRTLNIAHHEIPTVTTKPELAPVMDRGLIDDLLSSAKVTSHDLTDNWVEGKVSQARTAVEGKISQASTAVKNAKDWATTAIGHMSSRIDSAKNGMETALNGNNDGFDFENNSTVDFVRYGSVFAVMVAIGAAVAGYAIV</sequence>
<comment type="caution">
    <text evidence="3">The sequence shown here is derived from an EMBL/GenBank/DDBJ whole genome shotgun (WGS) entry which is preliminary data.</text>
</comment>
<feature type="transmembrane region" description="Helical" evidence="1">
    <location>
        <begin position="140"/>
        <end position="162"/>
    </location>
</feature>
<evidence type="ECO:0000256" key="2">
    <source>
        <dbReference type="SAM" id="SignalP"/>
    </source>
</evidence>
<evidence type="ECO:0000256" key="1">
    <source>
        <dbReference type="SAM" id="Phobius"/>
    </source>
</evidence>
<dbReference type="EMBL" id="PKMI01000036">
    <property type="protein sequence ID" value="RBA12837.1"/>
    <property type="molecule type" value="Genomic_DNA"/>
</dbReference>
<feature type="chain" id="PRO_5016777969" evidence="2">
    <location>
        <begin position="19"/>
        <end position="163"/>
    </location>
</feature>
<protein>
    <submittedName>
        <fullName evidence="3">Uncharacterized protein</fullName>
    </submittedName>
</protein>
<keyword evidence="1" id="KW-0812">Transmembrane</keyword>
<accession>A0A365MWB4</accession>
<evidence type="ECO:0000313" key="3">
    <source>
        <dbReference type="EMBL" id="RBA12837.1"/>
    </source>
</evidence>